<evidence type="ECO:0000313" key="1">
    <source>
        <dbReference type="EMBL" id="GGM73873.1"/>
    </source>
</evidence>
<dbReference type="Proteomes" id="UP000632195">
    <property type="component" value="Unassembled WGS sequence"/>
</dbReference>
<sequence>MPDSFLADISGCRFEDLVQRSGSLNHFTIFLNPGIVVSRFHLEVAFSLLPRFQNTRIKNRHALFCALLTGERQARVALEAARPPGDRAVVFTDASREEALREFPCLRPIAEIPEDARERDREAFAKICRAEMNLQV</sequence>
<proteinExistence type="predicted"/>
<name>A0AA37BRC8_9ARCH</name>
<keyword evidence="2" id="KW-1185">Reference proteome</keyword>
<dbReference type="EMBL" id="BMNY01000001">
    <property type="protein sequence ID" value="GGM73873.1"/>
    <property type="molecule type" value="Genomic_DNA"/>
</dbReference>
<dbReference type="RefSeq" id="WP_075056420.1">
    <property type="nucleotide sequence ID" value="NZ_BMNY01000001.1"/>
</dbReference>
<gene>
    <name evidence="1" type="ORF">GCM10007108_09800</name>
</gene>
<evidence type="ECO:0000313" key="2">
    <source>
        <dbReference type="Proteomes" id="UP000632195"/>
    </source>
</evidence>
<reference evidence="1" key="1">
    <citation type="journal article" date="2014" name="Int. J. Syst. Evol. Microbiol.">
        <title>Complete genome sequence of Corynebacterium casei LMG S-19264T (=DSM 44701T), isolated from a smear-ripened cheese.</title>
        <authorList>
            <consortium name="US DOE Joint Genome Institute (JGI-PGF)"/>
            <person name="Walter F."/>
            <person name="Albersmeier A."/>
            <person name="Kalinowski J."/>
            <person name="Ruckert C."/>
        </authorList>
    </citation>
    <scope>NUCLEOTIDE SEQUENCE</scope>
    <source>
        <strain evidence="1">JCM 13583</strain>
    </source>
</reference>
<accession>A0AA37BRC8</accession>
<protein>
    <submittedName>
        <fullName evidence="1">Uncharacterized protein</fullName>
    </submittedName>
</protein>
<comment type="caution">
    <text evidence="1">The sequence shown here is derived from an EMBL/GenBank/DDBJ whole genome shotgun (WGS) entry which is preliminary data.</text>
</comment>
<reference evidence="1" key="2">
    <citation type="submission" date="2022-09" db="EMBL/GenBank/DDBJ databases">
        <authorList>
            <person name="Sun Q."/>
            <person name="Ohkuma M."/>
        </authorList>
    </citation>
    <scope>NUCLEOTIDE SEQUENCE</scope>
    <source>
        <strain evidence="1">JCM 13583</strain>
    </source>
</reference>
<dbReference type="AlphaFoldDB" id="A0AA37BRC8"/>
<organism evidence="1 2">
    <name type="scientific">Thermogymnomonas acidicola</name>
    <dbReference type="NCBI Taxonomy" id="399579"/>
    <lineage>
        <taxon>Archaea</taxon>
        <taxon>Methanobacteriati</taxon>
        <taxon>Thermoplasmatota</taxon>
        <taxon>Thermoplasmata</taxon>
        <taxon>Thermoplasmatales</taxon>
        <taxon>Thermogymnomonas</taxon>
    </lineage>
</organism>